<feature type="chain" id="PRO_5015615853" description="PepSY domain-containing protein" evidence="1">
    <location>
        <begin position="30"/>
        <end position="118"/>
    </location>
</feature>
<gene>
    <name evidence="2" type="ORF">CLW00_10634</name>
</gene>
<dbReference type="SUPFAM" id="SSF160574">
    <property type="entry name" value="BT0923-like"/>
    <property type="match status" value="1"/>
</dbReference>
<protein>
    <recommendedName>
        <fullName evidence="4">PepSY domain-containing protein</fullName>
    </recommendedName>
</protein>
<evidence type="ECO:0008006" key="4">
    <source>
        <dbReference type="Google" id="ProtNLM"/>
    </source>
</evidence>
<dbReference type="Gene3D" id="3.10.450.360">
    <property type="match status" value="1"/>
</dbReference>
<proteinExistence type="predicted"/>
<organism evidence="2 3">
    <name type="scientific">Mongoliibacter ruber</name>
    <dbReference type="NCBI Taxonomy" id="1750599"/>
    <lineage>
        <taxon>Bacteria</taxon>
        <taxon>Pseudomonadati</taxon>
        <taxon>Bacteroidota</taxon>
        <taxon>Cytophagia</taxon>
        <taxon>Cytophagales</taxon>
        <taxon>Cyclobacteriaceae</taxon>
        <taxon>Mongoliibacter</taxon>
    </lineage>
</organism>
<dbReference type="EMBL" id="PVTR01000006">
    <property type="protein sequence ID" value="PRY87415.1"/>
    <property type="molecule type" value="Genomic_DNA"/>
</dbReference>
<feature type="signal peptide" evidence="1">
    <location>
        <begin position="1"/>
        <end position="29"/>
    </location>
</feature>
<dbReference type="AlphaFoldDB" id="A0A2T0WL58"/>
<evidence type="ECO:0000256" key="1">
    <source>
        <dbReference type="SAM" id="SignalP"/>
    </source>
</evidence>
<keyword evidence="3" id="KW-1185">Reference proteome</keyword>
<reference evidence="2 3" key="1">
    <citation type="submission" date="2018-03" db="EMBL/GenBank/DDBJ databases">
        <title>Genomic Encyclopedia of Archaeal and Bacterial Type Strains, Phase II (KMG-II): from individual species to whole genera.</title>
        <authorList>
            <person name="Goeker M."/>
        </authorList>
    </citation>
    <scope>NUCLEOTIDE SEQUENCE [LARGE SCALE GENOMIC DNA]</scope>
    <source>
        <strain evidence="2 3">DSM 27929</strain>
    </source>
</reference>
<evidence type="ECO:0000313" key="3">
    <source>
        <dbReference type="Proteomes" id="UP000238157"/>
    </source>
</evidence>
<accession>A0A2T0WL58</accession>
<evidence type="ECO:0000313" key="2">
    <source>
        <dbReference type="EMBL" id="PRY87415.1"/>
    </source>
</evidence>
<comment type="caution">
    <text evidence="2">The sequence shown here is derived from an EMBL/GenBank/DDBJ whole genome shotgun (WGS) entry which is preliminary data.</text>
</comment>
<sequence length="118" mass="13305">MKTKLFLPGILVLGLAAAPMVAISSPVNATAIETSFDQERQEKQDKDKVKIEKDKLPQRVQDAIKNDRQTGEATIKEAWQMTGDDGQVYYAIKFDHNGNEMSKKYDAMGKEKKDKKDD</sequence>
<dbReference type="RefSeq" id="WP_106133713.1">
    <property type="nucleotide sequence ID" value="NZ_PVTR01000006.1"/>
</dbReference>
<dbReference type="OrthoDB" id="826125at2"/>
<dbReference type="Proteomes" id="UP000238157">
    <property type="component" value="Unassembled WGS sequence"/>
</dbReference>
<name>A0A2T0WL58_9BACT</name>
<keyword evidence="1" id="KW-0732">Signal</keyword>